<dbReference type="EMBL" id="AYRZ02000060">
    <property type="protein sequence ID" value="PHT62772.1"/>
    <property type="molecule type" value="Genomic_DNA"/>
</dbReference>
<evidence type="ECO:0000313" key="5">
    <source>
        <dbReference type="Proteomes" id="UP000222542"/>
    </source>
</evidence>
<evidence type="ECO:0000259" key="3">
    <source>
        <dbReference type="Pfam" id="PF00171"/>
    </source>
</evidence>
<feature type="domain" description="Aldehyde dehydrogenase" evidence="3">
    <location>
        <begin position="273"/>
        <end position="323"/>
    </location>
</feature>
<dbReference type="Gramene" id="PHT62772">
    <property type="protein sequence ID" value="PHT62772"/>
    <property type="gene ID" value="T459_33348"/>
</dbReference>
<sequence>MGSMVGILHEFDADRNKSVIEVKKSSGMEPSYTVSRFADDSWKKVHVVSKSFFLLPTENLGLIRIFRQQMNYSSVKGKQVKFAYAKSAISLQVTKPVVIKPDSEEINEDSDTDSGGEMTDGILTSGTKFKYRNYPTIMKKLRNAASAKGKNPDVAISKGKRKEVVKRNPLPTYVYTNISPIVDALKCLQLPNHAGMDLKDSVNSTLPFTSCRQQTKVDQKAKITAGSLPLDDFDDFTIPPPLGLLTKSKARSDTSLAPHSKRRKTDAERKESVTGACMILTELVMEASLPNGVLSIIHGTYNIVDAISDDDDIEVVSFVGSMLVKAFL</sequence>
<dbReference type="Proteomes" id="UP000222542">
    <property type="component" value="Unassembled WGS sequence"/>
</dbReference>
<organism evidence="4 5">
    <name type="scientific">Capsicum annuum</name>
    <name type="common">Capsicum pepper</name>
    <dbReference type="NCBI Taxonomy" id="4072"/>
    <lineage>
        <taxon>Eukaryota</taxon>
        <taxon>Viridiplantae</taxon>
        <taxon>Streptophyta</taxon>
        <taxon>Embryophyta</taxon>
        <taxon>Tracheophyta</taxon>
        <taxon>Spermatophyta</taxon>
        <taxon>Magnoliopsida</taxon>
        <taxon>eudicotyledons</taxon>
        <taxon>Gunneridae</taxon>
        <taxon>Pentapetalae</taxon>
        <taxon>asterids</taxon>
        <taxon>lamiids</taxon>
        <taxon>Solanales</taxon>
        <taxon>Solanaceae</taxon>
        <taxon>Solanoideae</taxon>
        <taxon>Capsiceae</taxon>
        <taxon>Capsicum</taxon>
    </lineage>
</organism>
<evidence type="ECO:0000256" key="1">
    <source>
        <dbReference type="ARBA" id="ARBA00009986"/>
    </source>
</evidence>
<dbReference type="AlphaFoldDB" id="A0A2G2XZ66"/>
<proteinExistence type="inferred from homology"/>
<dbReference type="InterPro" id="IPR010061">
    <property type="entry name" value="MeMal-semiAld_DH"/>
</dbReference>
<dbReference type="InterPro" id="IPR016162">
    <property type="entry name" value="Ald_DH_N"/>
</dbReference>
<dbReference type="InterPro" id="IPR016161">
    <property type="entry name" value="Ald_DH/histidinol_DH"/>
</dbReference>
<evidence type="ECO:0000256" key="2">
    <source>
        <dbReference type="SAM" id="MobiDB-lite"/>
    </source>
</evidence>
<reference evidence="4 5" key="1">
    <citation type="journal article" date="2014" name="Nat. Genet.">
        <title>Genome sequence of the hot pepper provides insights into the evolution of pungency in Capsicum species.</title>
        <authorList>
            <person name="Kim S."/>
            <person name="Park M."/>
            <person name="Yeom S.I."/>
            <person name="Kim Y.M."/>
            <person name="Lee J.M."/>
            <person name="Lee H.A."/>
            <person name="Seo E."/>
            <person name="Choi J."/>
            <person name="Cheong K."/>
            <person name="Kim K.T."/>
            <person name="Jung K."/>
            <person name="Lee G.W."/>
            <person name="Oh S.K."/>
            <person name="Bae C."/>
            <person name="Kim S.B."/>
            <person name="Lee H.Y."/>
            <person name="Kim S.Y."/>
            <person name="Kim M.S."/>
            <person name="Kang B.C."/>
            <person name="Jo Y.D."/>
            <person name="Yang H.B."/>
            <person name="Jeong H.J."/>
            <person name="Kang W.H."/>
            <person name="Kwon J.K."/>
            <person name="Shin C."/>
            <person name="Lim J.Y."/>
            <person name="Park J.H."/>
            <person name="Huh J.H."/>
            <person name="Kim J.S."/>
            <person name="Kim B.D."/>
            <person name="Cohen O."/>
            <person name="Paran I."/>
            <person name="Suh M.C."/>
            <person name="Lee S.B."/>
            <person name="Kim Y.K."/>
            <person name="Shin Y."/>
            <person name="Noh S.J."/>
            <person name="Park J."/>
            <person name="Seo Y.S."/>
            <person name="Kwon S.Y."/>
            <person name="Kim H.A."/>
            <person name="Park J.M."/>
            <person name="Kim H.J."/>
            <person name="Choi S.B."/>
            <person name="Bosland P.W."/>
            <person name="Reeves G."/>
            <person name="Jo S.H."/>
            <person name="Lee B.W."/>
            <person name="Cho H.T."/>
            <person name="Choi H.S."/>
            <person name="Lee M.S."/>
            <person name="Yu Y."/>
            <person name="Do Choi Y."/>
            <person name="Park B.S."/>
            <person name="van Deynze A."/>
            <person name="Ashrafi H."/>
            <person name="Hill T."/>
            <person name="Kim W.T."/>
            <person name="Pai H.S."/>
            <person name="Ahn H.K."/>
            <person name="Yeam I."/>
            <person name="Giovannoni J.J."/>
            <person name="Rose J.K."/>
            <person name="Sorensen I."/>
            <person name="Lee S.J."/>
            <person name="Kim R.W."/>
            <person name="Choi I.Y."/>
            <person name="Choi B.S."/>
            <person name="Lim J.S."/>
            <person name="Lee Y.H."/>
            <person name="Choi D."/>
        </authorList>
    </citation>
    <scope>NUCLEOTIDE SEQUENCE [LARGE SCALE GENOMIC DNA]</scope>
    <source>
        <strain evidence="5">cv. CM334</strain>
    </source>
</reference>
<dbReference type="GO" id="GO:0006574">
    <property type="term" value="P:L-valine catabolic process"/>
    <property type="evidence" value="ECO:0000318"/>
    <property type="project" value="GO_Central"/>
</dbReference>
<feature type="region of interest" description="Disordered" evidence="2">
    <location>
        <begin position="249"/>
        <end position="269"/>
    </location>
</feature>
<keyword evidence="5" id="KW-1185">Reference proteome</keyword>
<protein>
    <recommendedName>
        <fullName evidence="3">Aldehyde dehydrogenase domain-containing protein</fullName>
    </recommendedName>
</protein>
<dbReference type="GO" id="GO:0004491">
    <property type="term" value="F:methylmalonate-semialdehyde dehydrogenase (acylating, NAD) activity"/>
    <property type="evidence" value="ECO:0000318"/>
    <property type="project" value="GO_Central"/>
</dbReference>
<gene>
    <name evidence="4" type="ORF">T459_33348</name>
</gene>
<dbReference type="PANTHER" id="PTHR43866">
    <property type="entry name" value="MALONATE-SEMIALDEHYDE DEHYDROGENASE"/>
    <property type="match status" value="1"/>
</dbReference>
<dbReference type="PANTHER" id="PTHR43866:SF3">
    <property type="entry name" value="METHYLMALONATE-SEMIALDEHYDE DEHYDROGENASE [ACYLATING], MITOCHONDRIAL"/>
    <property type="match status" value="1"/>
</dbReference>
<dbReference type="Pfam" id="PF00171">
    <property type="entry name" value="Aldedh"/>
    <property type="match status" value="1"/>
</dbReference>
<dbReference type="GO" id="GO:0005739">
    <property type="term" value="C:mitochondrion"/>
    <property type="evidence" value="ECO:0000318"/>
    <property type="project" value="GO_Central"/>
</dbReference>
<dbReference type="GO" id="GO:0006210">
    <property type="term" value="P:thymine catabolic process"/>
    <property type="evidence" value="ECO:0000318"/>
    <property type="project" value="GO_Central"/>
</dbReference>
<comment type="caution">
    <text evidence="4">The sequence shown here is derived from an EMBL/GenBank/DDBJ whole genome shotgun (WGS) entry which is preliminary data.</text>
</comment>
<dbReference type="InterPro" id="IPR015590">
    <property type="entry name" value="Aldehyde_DH_dom"/>
</dbReference>
<dbReference type="Gene3D" id="3.40.605.10">
    <property type="entry name" value="Aldehyde Dehydrogenase, Chain A, domain 1"/>
    <property type="match status" value="1"/>
</dbReference>
<reference evidence="4 5" key="2">
    <citation type="journal article" date="2017" name="Genome Biol.">
        <title>New reference genome sequences of hot pepper reveal the massive evolution of plant disease-resistance genes by retroduplication.</title>
        <authorList>
            <person name="Kim S."/>
            <person name="Park J."/>
            <person name="Yeom S.I."/>
            <person name="Kim Y.M."/>
            <person name="Seo E."/>
            <person name="Kim K.T."/>
            <person name="Kim M.S."/>
            <person name="Lee J.M."/>
            <person name="Cheong K."/>
            <person name="Shin H.S."/>
            <person name="Kim S.B."/>
            <person name="Han K."/>
            <person name="Lee J."/>
            <person name="Park M."/>
            <person name="Lee H.A."/>
            <person name="Lee H.Y."/>
            <person name="Lee Y."/>
            <person name="Oh S."/>
            <person name="Lee J.H."/>
            <person name="Choi E."/>
            <person name="Choi E."/>
            <person name="Lee S.E."/>
            <person name="Jeon J."/>
            <person name="Kim H."/>
            <person name="Choi G."/>
            <person name="Song H."/>
            <person name="Lee J."/>
            <person name="Lee S.C."/>
            <person name="Kwon J.K."/>
            <person name="Lee H.Y."/>
            <person name="Koo N."/>
            <person name="Hong Y."/>
            <person name="Kim R.W."/>
            <person name="Kang W.H."/>
            <person name="Huh J.H."/>
            <person name="Kang B.C."/>
            <person name="Yang T.J."/>
            <person name="Lee Y.H."/>
            <person name="Bennetzen J.L."/>
            <person name="Choi D."/>
        </authorList>
    </citation>
    <scope>NUCLEOTIDE SEQUENCE [LARGE SCALE GENOMIC DNA]</scope>
    <source>
        <strain evidence="5">cv. CM334</strain>
    </source>
</reference>
<comment type="similarity">
    <text evidence="1">Belongs to the aldehyde dehydrogenase family.</text>
</comment>
<accession>A0A2G2XZ66</accession>
<dbReference type="STRING" id="4072.A0A2G2XZ66"/>
<dbReference type="SUPFAM" id="SSF53720">
    <property type="entry name" value="ALDH-like"/>
    <property type="match status" value="1"/>
</dbReference>
<name>A0A2G2XZ66_CAPAN</name>
<evidence type="ECO:0000313" key="4">
    <source>
        <dbReference type="EMBL" id="PHT62772.1"/>
    </source>
</evidence>